<keyword evidence="3" id="KW-0597">Phosphoprotein</keyword>
<dbReference type="InterPro" id="IPR016039">
    <property type="entry name" value="Thiolase-like"/>
</dbReference>
<keyword evidence="12" id="KW-1185">Reference proteome</keyword>
<dbReference type="InterPro" id="IPR016035">
    <property type="entry name" value="Acyl_Trfase/lysoPLipase"/>
</dbReference>
<proteinExistence type="predicted"/>
<dbReference type="GO" id="GO:0004315">
    <property type="term" value="F:3-oxoacyl-[acyl-carrier-protein] synthase activity"/>
    <property type="evidence" value="ECO:0007669"/>
    <property type="project" value="InterPro"/>
</dbReference>
<dbReference type="PROSITE" id="PS50075">
    <property type="entry name" value="CARRIER"/>
    <property type="match status" value="1"/>
</dbReference>
<dbReference type="InterPro" id="IPR049492">
    <property type="entry name" value="BD-FAE-like_dom"/>
</dbReference>
<reference evidence="11" key="2">
    <citation type="submission" date="2023-05" db="EMBL/GenBank/DDBJ databases">
        <authorList>
            <consortium name="Lawrence Berkeley National Laboratory"/>
            <person name="Steindorff A."/>
            <person name="Hensen N."/>
            <person name="Bonometti L."/>
            <person name="Westerberg I."/>
            <person name="Brannstrom I.O."/>
            <person name="Guillou S."/>
            <person name="Cros-Aarteil S."/>
            <person name="Calhoun S."/>
            <person name="Haridas S."/>
            <person name="Kuo A."/>
            <person name="Mondo S."/>
            <person name="Pangilinan J."/>
            <person name="Riley R."/>
            <person name="Labutti K."/>
            <person name="Andreopoulos B."/>
            <person name="Lipzen A."/>
            <person name="Chen C."/>
            <person name="Yanf M."/>
            <person name="Daum C."/>
            <person name="Ng V."/>
            <person name="Clum A."/>
            <person name="Ohm R."/>
            <person name="Martin F."/>
            <person name="Silar P."/>
            <person name="Natvig D."/>
            <person name="Lalanne C."/>
            <person name="Gautier V."/>
            <person name="Ament-Velasquez S.L."/>
            <person name="Kruys A."/>
            <person name="Hutchinson M.I."/>
            <person name="Powell A.J."/>
            <person name="Barry K."/>
            <person name="Miller A.N."/>
            <person name="Grigoriev I.V."/>
            <person name="Debuchy R."/>
            <person name="Gladieux P."/>
            <person name="Thoren M.H."/>
            <person name="Johannesson H."/>
        </authorList>
    </citation>
    <scope>NUCLEOTIDE SEQUENCE</scope>
    <source>
        <strain evidence="11">PSN309</strain>
    </source>
</reference>
<reference evidence="11" key="1">
    <citation type="journal article" date="2023" name="Mol. Phylogenet. Evol.">
        <title>Genome-scale phylogeny and comparative genomics of the fungal order Sordariales.</title>
        <authorList>
            <person name="Hensen N."/>
            <person name="Bonometti L."/>
            <person name="Westerberg I."/>
            <person name="Brannstrom I.O."/>
            <person name="Guillou S."/>
            <person name="Cros-Aarteil S."/>
            <person name="Calhoun S."/>
            <person name="Haridas S."/>
            <person name="Kuo A."/>
            <person name="Mondo S."/>
            <person name="Pangilinan J."/>
            <person name="Riley R."/>
            <person name="LaButti K."/>
            <person name="Andreopoulos B."/>
            <person name="Lipzen A."/>
            <person name="Chen C."/>
            <person name="Yan M."/>
            <person name="Daum C."/>
            <person name="Ng V."/>
            <person name="Clum A."/>
            <person name="Steindorff A."/>
            <person name="Ohm R.A."/>
            <person name="Martin F."/>
            <person name="Silar P."/>
            <person name="Natvig D.O."/>
            <person name="Lalanne C."/>
            <person name="Gautier V."/>
            <person name="Ament-Velasquez S.L."/>
            <person name="Kruys A."/>
            <person name="Hutchinson M.I."/>
            <person name="Powell A.J."/>
            <person name="Barry K."/>
            <person name="Miller A.N."/>
            <person name="Grigoriev I.V."/>
            <person name="Debuchy R."/>
            <person name="Gladieux P."/>
            <person name="Hiltunen Thoren M."/>
            <person name="Johannesson H."/>
        </authorList>
    </citation>
    <scope>NUCLEOTIDE SEQUENCE</scope>
    <source>
        <strain evidence="11">PSN309</strain>
    </source>
</reference>
<dbReference type="Gene3D" id="3.10.129.110">
    <property type="entry name" value="Polyketide synthase dehydratase"/>
    <property type="match status" value="1"/>
</dbReference>
<dbReference type="InterPro" id="IPR001227">
    <property type="entry name" value="Ac_transferase_dom_sf"/>
</dbReference>
<dbReference type="InterPro" id="IPR009081">
    <property type="entry name" value="PP-bd_ACP"/>
</dbReference>
<dbReference type="Gene3D" id="3.30.70.3290">
    <property type="match status" value="1"/>
</dbReference>
<evidence type="ECO:0000259" key="9">
    <source>
        <dbReference type="PROSITE" id="PS52004"/>
    </source>
</evidence>
<gene>
    <name evidence="11" type="ORF">QBC35DRAFT_505154</name>
</gene>
<dbReference type="InterPro" id="IPR042104">
    <property type="entry name" value="PKS_dehydratase_sf"/>
</dbReference>
<dbReference type="EMBL" id="MU864474">
    <property type="protein sequence ID" value="KAK4184787.1"/>
    <property type="molecule type" value="Genomic_DNA"/>
</dbReference>
<dbReference type="SUPFAM" id="SSF53901">
    <property type="entry name" value="Thiolase-like"/>
    <property type="match status" value="1"/>
</dbReference>
<dbReference type="InterPro" id="IPR014031">
    <property type="entry name" value="Ketoacyl_synth_C"/>
</dbReference>
<evidence type="ECO:0000256" key="6">
    <source>
        <dbReference type="PROSITE-ProRule" id="PRU01363"/>
    </source>
</evidence>
<feature type="region of interest" description="N-terminal hotdog fold" evidence="6">
    <location>
        <begin position="1284"/>
        <end position="1405"/>
    </location>
</feature>
<dbReference type="PROSITE" id="PS00606">
    <property type="entry name" value="KS3_1"/>
    <property type="match status" value="1"/>
</dbReference>
<dbReference type="InterPro" id="IPR036736">
    <property type="entry name" value="ACP-like_sf"/>
</dbReference>
<dbReference type="InterPro" id="IPR029058">
    <property type="entry name" value="AB_hydrolase_fold"/>
</dbReference>
<accession>A0AAN6WQZ1</accession>
<dbReference type="InterPro" id="IPR050091">
    <property type="entry name" value="PKS_NRPS_Biosynth_Enz"/>
</dbReference>
<dbReference type="PROSITE" id="PS52004">
    <property type="entry name" value="KS3_2"/>
    <property type="match status" value="1"/>
</dbReference>
<feature type="region of interest" description="C-terminal hotdog fold" evidence="6">
    <location>
        <begin position="1428"/>
        <end position="1584"/>
    </location>
</feature>
<evidence type="ECO:0000256" key="4">
    <source>
        <dbReference type="ARBA" id="ARBA00022679"/>
    </source>
</evidence>
<dbReference type="InterPro" id="IPR049900">
    <property type="entry name" value="PKS_mFAS_DH"/>
</dbReference>
<dbReference type="PANTHER" id="PTHR43775:SF21">
    <property type="entry name" value="NON-REDUCING POLYKETIDE SYNTHASE AUSA-RELATED"/>
    <property type="match status" value="1"/>
</dbReference>
<dbReference type="SMART" id="SM00827">
    <property type="entry name" value="PKS_AT"/>
    <property type="match status" value="1"/>
</dbReference>
<feature type="active site" description="Proton acceptor; for dehydratase activity" evidence="6">
    <location>
        <position position="1315"/>
    </location>
</feature>
<dbReference type="SUPFAM" id="SSF53474">
    <property type="entry name" value="alpha/beta-Hydrolases"/>
    <property type="match status" value="1"/>
</dbReference>
<keyword evidence="5" id="KW-0511">Multifunctional enzyme</keyword>
<dbReference type="GO" id="GO:0004312">
    <property type="term" value="F:fatty acid synthase activity"/>
    <property type="evidence" value="ECO:0007669"/>
    <property type="project" value="TreeGrafter"/>
</dbReference>
<dbReference type="PROSITE" id="PS00012">
    <property type="entry name" value="PHOSPHOPANTETHEINE"/>
    <property type="match status" value="1"/>
</dbReference>
<evidence type="ECO:0000313" key="11">
    <source>
        <dbReference type="EMBL" id="KAK4184787.1"/>
    </source>
</evidence>
<name>A0AAN6WQZ1_9PEZI</name>
<dbReference type="InterPro" id="IPR018201">
    <property type="entry name" value="Ketoacyl_synth_AS"/>
</dbReference>
<keyword evidence="2" id="KW-0596">Phosphopantetheine</keyword>
<protein>
    <submittedName>
        <fullName evidence="11">Non-reducing polyketide synthase ascC</fullName>
    </submittedName>
</protein>
<dbReference type="Pfam" id="PF00109">
    <property type="entry name" value="ketoacyl-synt"/>
    <property type="match status" value="1"/>
</dbReference>
<evidence type="ECO:0000259" key="8">
    <source>
        <dbReference type="PROSITE" id="PS50075"/>
    </source>
</evidence>
<evidence type="ECO:0000256" key="1">
    <source>
        <dbReference type="ARBA" id="ARBA00004721"/>
    </source>
</evidence>
<dbReference type="Gene3D" id="3.40.366.10">
    <property type="entry name" value="Malonyl-Coenzyme A Acyl Carrier Protein, domain 2"/>
    <property type="match status" value="3"/>
</dbReference>
<dbReference type="Pfam" id="PF02801">
    <property type="entry name" value="Ketoacyl-synt_C"/>
    <property type="match status" value="1"/>
</dbReference>
<evidence type="ECO:0000256" key="5">
    <source>
        <dbReference type="ARBA" id="ARBA00023268"/>
    </source>
</evidence>
<dbReference type="Pfam" id="PF16073">
    <property type="entry name" value="SAT"/>
    <property type="match status" value="1"/>
</dbReference>
<feature type="domain" description="PKS/mFAS DH" evidence="10">
    <location>
        <begin position="1284"/>
        <end position="1584"/>
    </location>
</feature>
<feature type="domain" description="Ketosynthase family 3 (KS3)" evidence="9">
    <location>
        <begin position="382"/>
        <end position="807"/>
    </location>
</feature>
<dbReference type="Proteomes" id="UP001302126">
    <property type="component" value="Unassembled WGS sequence"/>
</dbReference>
<dbReference type="Gene3D" id="3.40.47.10">
    <property type="match status" value="1"/>
</dbReference>
<evidence type="ECO:0000259" key="10">
    <source>
        <dbReference type="PROSITE" id="PS52019"/>
    </source>
</evidence>
<evidence type="ECO:0000256" key="7">
    <source>
        <dbReference type="SAM" id="MobiDB-lite"/>
    </source>
</evidence>
<keyword evidence="4" id="KW-0808">Transferase</keyword>
<evidence type="ECO:0000256" key="2">
    <source>
        <dbReference type="ARBA" id="ARBA00022450"/>
    </source>
</evidence>
<dbReference type="PANTHER" id="PTHR43775">
    <property type="entry name" value="FATTY ACID SYNTHASE"/>
    <property type="match status" value="1"/>
</dbReference>
<dbReference type="InterPro" id="IPR032088">
    <property type="entry name" value="SAT"/>
</dbReference>
<dbReference type="InterPro" id="IPR014043">
    <property type="entry name" value="Acyl_transferase_dom"/>
</dbReference>
<dbReference type="CDD" id="cd00833">
    <property type="entry name" value="PKS"/>
    <property type="match status" value="1"/>
</dbReference>
<evidence type="ECO:0000256" key="3">
    <source>
        <dbReference type="ARBA" id="ARBA00022553"/>
    </source>
</evidence>
<dbReference type="PROSITE" id="PS52019">
    <property type="entry name" value="PKS_MFAS_DH"/>
    <property type="match status" value="1"/>
</dbReference>
<comment type="caution">
    <text evidence="11">The sequence shown here is derived from an EMBL/GenBank/DDBJ whole genome shotgun (WGS) entry which is preliminary data.</text>
</comment>
<dbReference type="Gene3D" id="1.10.1200.10">
    <property type="entry name" value="ACP-like"/>
    <property type="match status" value="1"/>
</dbReference>
<dbReference type="SUPFAM" id="SSF47336">
    <property type="entry name" value="ACP-like"/>
    <property type="match status" value="1"/>
</dbReference>
<dbReference type="GO" id="GO:0006633">
    <property type="term" value="P:fatty acid biosynthetic process"/>
    <property type="evidence" value="ECO:0007669"/>
    <property type="project" value="InterPro"/>
</dbReference>
<dbReference type="Pfam" id="PF00550">
    <property type="entry name" value="PP-binding"/>
    <property type="match status" value="1"/>
</dbReference>
<evidence type="ECO:0000313" key="12">
    <source>
        <dbReference type="Proteomes" id="UP001302126"/>
    </source>
</evidence>
<dbReference type="SUPFAM" id="SSF52151">
    <property type="entry name" value="FabD/lysophospholipase-like"/>
    <property type="match status" value="1"/>
</dbReference>
<feature type="region of interest" description="Disordered" evidence="7">
    <location>
        <begin position="1"/>
        <end position="24"/>
    </location>
</feature>
<dbReference type="InterPro" id="IPR006162">
    <property type="entry name" value="Ppantetheine_attach_site"/>
</dbReference>
<dbReference type="InterPro" id="IPR020841">
    <property type="entry name" value="PKS_Beta-ketoAc_synthase_dom"/>
</dbReference>
<dbReference type="Pfam" id="PF22621">
    <property type="entry name" value="CurL-like_PKS_C"/>
    <property type="match status" value="1"/>
</dbReference>
<dbReference type="Pfam" id="PF20434">
    <property type="entry name" value="BD-FAE"/>
    <property type="match status" value="1"/>
</dbReference>
<comment type="pathway">
    <text evidence="1">Secondary metabolite biosynthesis; terpenoid biosynthesis.</text>
</comment>
<feature type="active site" description="Proton donor; for dehydratase activity" evidence="6">
    <location>
        <position position="1492"/>
    </location>
</feature>
<organism evidence="11 12">
    <name type="scientific">Podospora australis</name>
    <dbReference type="NCBI Taxonomy" id="1536484"/>
    <lineage>
        <taxon>Eukaryota</taxon>
        <taxon>Fungi</taxon>
        <taxon>Dikarya</taxon>
        <taxon>Ascomycota</taxon>
        <taxon>Pezizomycotina</taxon>
        <taxon>Sordariomycetes</taxon>
        <taxon>Sordariomycetidae</taxon>
        <taxon>Sordariales</taxon>
        <taxon>Podosporaceae</taxon>
        <taxon>Podospora</taxon>
    </lineage>
</organism>
<sequence>MTCTLSRNGGPSAAVFSAQSSPPKPSHLAHIRNNLLQDPLLEPLADAVKTLPETWRSLSSSISQPAVADARVEALPEWIEYGRTETLERDMSGLVTLPLLITIQIVQYIEYIQRLGLKHAEFLQAVKNGGGVQGYCIGLLSAIIVACSVDEQDLVKNAVSGIRLALGIGAFGDREQMNSASTESNTLQIRLRNAGDEDALIRKFPGTYISTVTDTKTISIIAPADDVAEVRAYAEIKGMRPRMMHIRSNLHNPDNESLLEECSSVLRNVSFPTSDRLAVTVCCNRTGASLSDSAEQSLSEEIIRTILASRCDWLSVMQNMAHDLAATKTKQHNIAIFGLADPVSTTPFQREGLEVSKVDVMSLLGSSLSQATMPSSVGNFPENAIAVVGAACRLPGASTIDQLWDLISEDKTRLEPLRTDRVNIKASYRASQDQDWVSKREFFGNFIDDVEAFDNGLFGISPREAQYMDPQQRLLLETAYEAMDAAGYLRDHLRERGDPIGCFVGACYTEYLENTSAYSPSAFTATSTIRAFLSGKISYHFGWTGPSEVIDTACSASIVAVHRAVQAINTGECTMALAGGVNIITGINNYFDLGRANFLSKTGQCKPFDDSADGYCRADGVGLVVLKSLKQAVQDGDHILGVIPAVATNQGGIGAPGITVPDGILQKALYNRILEKSGIQGDQVTYVEAHGTGTQVGDPIEISSVREVFGSPLRKYPVFLGSLKANVGHSETAAGVGSLIKVLSMLKHKGIPPLQGFKTLNKKIPSLEKDKMQIPTKALPWDFAERRIAAVNSYGASGSNSALLCAEWLPETTNSVVKGEVPVLLSAASESSLHRYASNLADYIARFSDDLTLGDLSFTLSQKRKHHRIRWSTTASSLSQLVNELKTCTPQDFVNIPKSSKKIVLAFSGQSRTTIGVSQSARQENPRFDQYVQTCSEILKSFGCPDILPYLSQTEPIDDPTILQCGTVAVQYACAQCWIDGGLDVSAIVGHSLGELTALAVSGVLSLADTLKVVYTRAELIKAKWGAERGTMLAIHTELSTVKSIMEVVKSVVTSSDEELELACYNSMTSNVVVGRKSSVEKAEKIIRSDKRYQNIRHQRLNVSHGFHSRFTAPLLEDLMKVDVQFREATIPLETSSRTPVIFNTKTTTTQYLANHARDSVHFVDAVRRVEQKLGACVWLEAGWNTPIVAMTKRAVANSSVHTFQAVTSPATAAAELWKDGMCLTHWPFLTRKKSGLRHVYLPPYSFDRSKHWLKHVDRAVEERDLREKSQGTTQAITASSKTQQLVTYKGSSGPTHDFRLNTSTERYTRIVSGHAVRSKPLCPASMYMESAIMGLDLLGVSAKGKTTTFENVVFNRPLGCDSSLDVRLTLNQTEDSTYKYAVSSGSANAAPHSEGTFSLSESIASSDLQLYEMLIAEQMASLRSDPAAEKLRTGTAYSLFSRIVEYADLMRGISTITLVNRQALAQIVVPKSSFAQKESSVSDFYDAISLDTFIQVLGLLINCTTGSSSEDNGEIYVAGSIGKMVMSPTDFTAENKWTVFAVYNAIDSKTSSGAVFVFAEASNKLVGFANGIQFVKVQARMLERVLESANPGLPSITRHVAETKTAPKREVSREAPEAVAVSQKTSSAWPMAATVGNSAADLAAKVAELKALISSYTGVPANEMEDSQDLGSMGLDSLASMELADEMESKLRLQVQTEDLLTATVGSLLRLISPSALSSAASAPESTGSAPADDTCSEASDHELHRVSTNSTAITTLPTTPTEVCLHSKAGDPIDGSVPWIRPIEPLPTRFKLETVTYKEVDGVEIKADLYVPTEPPSRPMPVALMVHGGGHLTLSRRAVRPEQTKFLLSQGIFPVSVDYRLAPQVNVIEGSMADVRDACSWIQKVLPKIVGGRVELDASKYVVIGWSTGGTLAMTTAWTLQSQPEIRLPAGILSFYCPVVYDPSAPIKMGDGHASRTMPLSEIKRLLGNAPTTYSAPNSLDTTKLGWVDKGDPRSELVLALVKEPHGMALLFNDDPLAGDELRYPDEPRAREFSPLNHLRRGDYHVPTYLIFGDQDEIAPFPPGEEFGRLLKDTGKGDFLAVEGAVHIFDLGHRPGSEMWERGVGPGYRFLLERLEGAHRDNF</sequence>
<feature type="domain" description="Carrier" evidence="8">
    <location>
        <begin position="1641"/>
        <end position="1726"/>
    </location>
</feature>
<dbReference type="GO" id="GO:0044550">
    <property type="term" value="P:secondary metabolite biosynthetic process"/>
    <property type="evidence" value="ECO:0007669"/>
    <property type="project" value="TreeGrafter"/>
</dbReference>
<dbReference type="InterPro" id="IPR014030">
    <property type="entry name" value="Ketoacyl_synth_N"/>
</dbReference>
<dbReference type="SMART" id="SM00825">
    <property type="entry name" value="PKS_KS"/>
    <property type="match status" value="1"/>
</dbReference>
<dbReference type="Pfam" id="PF00698">
    <property type="entry name" value="Acyl_transf_1"/>
    <property type="match status" value="1"/>
</dbReference>
<feature type="region of interest" description="Disordered" evidence="7">
    <location>
        <begin position="1721"/>
        <end position="1756"/>
    </location>
</feature>
<dbReference type="Gene3D" id="3.40.50.1820">
    <property type="entry name" value="alpha/beta hydrolase"/>
    <property type="match status" value="1"/>
</dbReference>